<dbReference type="GO" id="GO:0004930">
    <property type="term" value="F:G protein-coupled receptor activity"/>
    <property type="evidence" value="ECO:0007669"/>
    <property type="project" value="UniProtKB-KW"/>
</dbReference>
<dbReference type="CDD" id="cd14982">
    <property type="entry name" value="7tmA_purinoceptor-like"/>
    <property type="match status" value="1"/>
</dbReference>
<dbReference type="PANTHER" id="PTHR24231:SF48">
    <property type="entry name" value="G-PROTEIN COUPLED RECEPTORS FAMILY 1 PROFILE DOMAIN-CONTAINING PROTEIN"/>
    <property type="match status" value="1"/>
</dbReference>
<evidence type="ECO:0000256" key="2">
    <source>
        <dbReference type="ARBA" id="ARBA00022475"/>
    </source>
</evidence>
<dbReference type="GO" id="GO:0005886">
    <property type="term" value="C:plasma membrane"/>
    <property type="evidence" value="ECO:0007669"/>
    <property type="project" value="UniProtKB-SubCell"/>
</dbReference>
<dbReference type="KEGG" id="pmrn:116954600"/>
<evidence type="ECO:0000256" key="6">
    <source>
        <dbReference type="ARBA" id="ARBA00023136"/>
    </source>
</evidence>
<reference evidence="13" key="1">
    <citation type="submission" date="2025-08" db="UniProtKB">
        <authorList>
            <consortium name="RefSeq"/>
        </authorList>
    </citation>
    <scope>IDENTIFICATION</scope>
    <source>
        <tissue evidence="13">Sperm</tissue>
    </source>
</reference>
<evidence type="ECO:0000256" key="8">
    <source>
        <dbReference type="ARBA" id="ARBA00023224"/>
    </source>
</evidence>
<dbReference type="InterPro" id="IPR000276">
    <property type="entry name" value="GPCR_Rhodpsn"/>
</dbReference>
<evidence type="ECO:0000256" key="9">
    <source>
        <dbReference type="SAM" id="MobiDB-lite"/>
    </source>
</evidence>
<feature type="domain" description="G-protein coupled receptors family 1 profile" evidence="11">
    <location>
        <begin position="77"/>
        <end position="347"/>
    </location>
</feature>
<keyword evidence="8" id="KW-0807">Transducer</keyword>
<dbReference type="Proteomes" id="UP001318040">
    <property type="component" value="Chromosome 55"/>
</dbReference>
<keyword evidence="12" id="KW-1185">Reference proteome</keyword>
<evidence type="ECO:0000313" key="13">
    <source>
        <dbReference type="RefSeq" id="XP_032831141.1"/>
    </source>
</evidence>
<dbReference type="InterPro" id="IPR017452">
    <property type="entry name" value="GPCR_Rhodpsn_7TM"/>
</dbReference>
<proteinExistence type="predicted"/>
<keyword evidence="2" id="KW-1003">Cell membrane</keyword>
<dbReference type="PROSITE" id="PS50262">
    <property type="entry name" value="G_PROTEIN_RECEP_F1_2"/>
    <property type="match status" value="1"/>
</dbReference>
<evidence type="ECO:0000256" key="3">
    <source>
        <dbReference type="ARBA" id="ARBA00022692"/>
    </source>
</evidence>
<dbReference type="PRINTS" id="PR00237">
    <property type="entry name" value="GPCRRHODOPSN"/>
</dbReference>
<dbReference type="RefSeq" id="XP_032831141.1">
    <property type="nucleotide sequence ID" value="XM_032975250.1"/>
</dbReference>
<evidence type="ECO:0000256" key="1">
    <source>
        <dbReference type="ARBA" id="ARBA00004651"/>
    </source>
</evidence>
<feature type="transmembrane region" description="Helical" evidence="10">
    <location>
        <begin position="327"/>
        <end position="349"/>
    </location>
</feature>
<sequence>MTEGARNSGPECSGAAATIVGDLGDGTDNNNSGGVGVILGNFSMGHANVSAVFSGEEYKYPLLLVIYSATFALGFAGNSVALWDFLWHRRYRSPSCMCLINLAFADLLFVLSLPIRLFYYSRAADVELPATLCRVSHYAFYVNMYGSIYLLACYSVMRYLAVARPMRAKALITMRRAALACAAIWIFVLSSSAPLLVKRSSEQGTKCFDLQKGSVSFLYKMNAFAAAVGCAMPFAVILLCYAGIWRSLAGGPETSASPVPPSSSSLPPMLRLRTSGGVRAARRRRAAHLMLAVVLVFVVCFIPYHVLRTVYLHLRLWRGGDWVAVHKGLLAAAALTALNCVLDPLLYYFSGEIFRRRALAMWDSAVRLQSTRMVSGGAAGGTGAVVLHTNSNKNSSSNNNSNSSNNNRGTASPGRAPSRVEKVATLDCPV</sequence>
<evidence type="ECO:0000256" key="10">
    <source>
        <dbReference type="SAM" id="Phobius"/>
    </source>
</evidence>
<gene>
    <name evidence="13" type="primary">LOC116954600</name>
</gene>
<keyword evidence="6 10" id="KW-0472">Membrane</keyword>
<dbReference type="SUPFAM" id="SSF81321">
    <property type="entry name" value="Family A G protein-coupled receptor-like"/>
    <property type="match status" value="1"/>
</dbReference>
<organism evidence="12 13">
    <name type="scientific">Petromyzon marinus</name>
    <name type="common">Sea lamprey</name>
    <dbReference type="NCBI Taxonomy" id="7757"/>
    <lineage>
        <taxon>Eukaryota</taxon>
        <taxon>Metazoa</taxon>
        <taxon>Chordata</taxon>
        <taxon>Craniata</taxon>
        <taxon>Vertebrata</taxon>
        <taxon>Cyclostomata</taxon>
        <taxon>Hyperoartia</taxon>
        <taxon>Petromyzontiformes</taxon>
        <taxon>Petromyzontidae</taxon>
        <taxon>Petromyzon</taxon>
    </lineage>
</organism>
<feature type="transmembrane region" description="Helical" evidence="10">
    <location>
        <begin position="289"/>
        <end position="307"/>
    </location>
</feature>
<keyword evidence="4 10" id="KW-1133">Transmembrane helix</keyword>
<feature type="transmembrane region" description="Helical" evidence="10">
    <location>
        <begin position="62"/>
        <end position="86"/>
    </location>
</feature>
<dbReference type="PANTHER" id="PTHR24231">
    <property type="entry name" value="PURINOCEPTOR-RELATED G-PROTEIN COUPLED RECEPTOR"/>
    <property type="match status" value="1"/>
</dbReference>
<protein>
    <submittedName>
        <fullName evidence="13">Cysteinyl leukotriene receptor 2-like</fullName>
    </submittedName>
</protein>
<dbReference type="Gene3D" id="1.20.1070.10">
    <property type="entry name" value="Rhodopsin 7-helix transmembrane proteins"/>
    <property type="match status" value="1"/>
</dbReference>
<dbReference type="Pfam" id="PF00001">
    <property type="entry name" value="7tm_1"/>
    <property type="match status" value="1"/>
</dbReference>
<feature type="region of interest" description="Disordered" evidence="9">
    <location>
        <begin position="389"/>
        <end position="420"/>
    </location>
</feature>
<keyword evidence="3 10" id="KW-0812">Transmembrane</keyword>
<keyword evidence="7" id="KW-0675">Receptor</keyword>
<accession>A0AAJ7XE64</accession>
<feature type="transmembrane region" description="Helical" evidence="10">
    <location>
        <begin position="98"/>
        <end position="118"/>
    </location>
</feature>
<feature type="transmembrane region" description="Helical" evidence="10">
    <location>
        <begin position="138"/>
        <end position="157"/>
    </location>
</feature>
<evidence type="ECO:0000313" key="12">
    <source>
        <dbReference type="Proteomes" id="UP001318040"/>
    </source>
</evidence>
<evidence type="ECO:0000256" key="5">
    <source>
        <dbReference type="ARBA" id="ARBA00023040"/>
    </source>
</evidence>
<feature type="transmembrane region" description="Helical" evidence="10">
    <location>
        <begin position="217"/>
        <end position="241"/>
    </location>
</feature>
<dbReference type="AlphaFoldDB" id="A0AAJ7XE64"/>
<comment type="subcellular location">
    <subcellularLocation>
        <location evidence="1">Cell membrane</location>
        <topology evidence="1">Multi-pass membrane protein</topology>
    </subcellularLocation>
</comment>
<name>A0AAJ7XE64_PETMA</name>
<keyword evidence="5" id="KW-0297">G-protein coupled receptor</keyword>
<evidence type="ECO:0000256" key="4">
    <source>
        <dbReference type="ARBA" id="ARBA00022989"/>
    </source>
</evidence>
<feature type="compositionally biased region" description="Low complexity" evidence="9">
    <location>
        <begin position="390"/>
        <end position="407"/>
    </location>
</feature>
<feature type="transmembrane region" description="Helical" evidence="10">
    <location>
        <begin position="177"/>
        <end position="197"/>
    </location>
</feature>
<dbReference type="PRINTS" id="PR01157">
    <property type="entry name" value="P2YPURNOCPTR"/>
</dbReference>
<evidence type="ECO:0000259" key="11">
    <source>
        <dbReference type="PROSITE" id="PS50262"/>
    </source>
</evidence>
<evidence type="ECO:0000256" key="7">
    <source>
        <dbReference type="ARBA" id="ARBA00023170"/>
    </source>
</evidence>